<keyword evidence="8 10" id="KW-0675">Receptor</keyword>
<dbReference type="RefSeq" id="XP_067166465.1">
    <property type="nucleotide sequence ID" value="XM_067310364.1"/>
</dbReference>
<dbReference type="Gene3D" id="1.20.1070.10">
    <property type="entry name" value="Rhodopsin 7-helix transmembrane proteins"/>
    <property type="match status" value="1"/>
</dbReference>
<evidence type="ECO:0000256" key="10">
    <source>
        <dbReference type="RuleBase" id="RU000688"/>
    </source>
</evidence>
<name>A0ABM4FNE5_9AVES</name>
<keyword evidence="3 10" id="KW-0812">Transmembrane</keyword>
<evidence type="ECO:0000256" key="5">
    <source>
        <dbReference type="ARBA" id="ARBA00022989"/>
    </source>
</evidence>
<evidence type="ECO:0000256" key="11">
    <source>
        <dbReference type="RuleBase" id="RU363047"/>
    </source>
</evidence>
<feature type="transmembrane region" description="Helical" evidence="11">
    <location>
        <begin position="28"/>
        <end position="47"/>
    </location>
</feature>
<dbReference type="PROSITE" id="PS00237">
    <property type="entry name" value="G_PROTEIN_RECEP_F1_1"/>
    <property type="match status" value="1"/>
</dbReference>
<keyword evidence="6 10" id="KW-0297">G-protein coupled receptor</keyword>
<sequence length="281" mass="31056">GIYLAALLGNGLIITAIACDHRLHTPMYFFLLNLSLLDLGTISTTVPKSMANSLWDNRAISCWGCAAQVFLFAFFLPTEYFVLTVMAYDRYVAICKPLHYGTIMSSRGCVEMAAAAWASGLLYALLHTANTFSIPLCQGNVVEQFFCEIPQILKLSCSDTYLRELGVVVISLCLGFGCFVFIVLSYVQIFTVVLRIPSEQGWHKAFSMCLPHLAVVSLFVSTAMFAYLKPPSLSSPALDLVMAVLYAVVPPAVNPLIYSMRNKELKDALKKLVQLLLLQQQ</sequence>
<evidence type="ECO:0000313" key="15">
    <source>
        <dbReference type="RefSeq" id="XP_067166465.1"/>
    </source>
</evidence>
<dbReference type="PANTHER" id="PTHR26452">
    <property type="entry name" value="OLFACTORY RECEPTOR"/>
    <property type="match status" value="1"/>
</dbReference>
<reference evidence="15" key="1">
    <citation type="submission" date="2025-08" db="UniProtKB">
        <authorList>
            <consortium name="RefSeq"/>
        </authorList>
    </citation>
    <scope>IDENTIFICATION</scope>
    <source>
        <tissue evidence="15">Blood</tissue>
    </source>
</reference>
<protein>
    <recommendedName>
        <fullName evidence="11">Olfactory receptor</fullName>
    </recommendedName>
</protein>
<evidence type="ECO:0000256" key="12">
    <source>
        <dbReference type="SAM" id="SignalP"/>
    </source>
</evidence>
<keyword evidence="14" id="KW-1185">Reference proteome</keyword>
<feature type="non-terminal residue" evidence="15">
    <location>
        <position position="1"/>
    </location>
</feature>
<keyword evidence="5 11" id="KW-1133">Transmembrane helix</keyword>
<gene>
    <name evidence="15" type="primary">LOC136994112</name>
</gene>
<evidence type="ECO:0000313" key="14">
    <source>
        <dbReference type="Proteomes" id="UP001652627"/>
    </source>
</evidence>
<dbReference type="SUPFAM" id="SSF81321">
    <property type="entry name" value="Family A G protein-coupled receptor-like"/>
    <property type="match status" value="1"/>
</dbReference>
<dbReference type="InterPro" id="IPR017452">
    <property type="entry name" value="GPCR_Rhodpsn_7TM"/>
</dbReference>
<evidence type="ECO:0000256" key="4">
    <source>
        <dbReference type="ARBA" id="ARBA00022725"/>
    </source>
</evidence>
<feature type="chain" id="PRO_5046018166" description="Olfactory receptor" evidence="12">
    <location>
        <begin position="19"/>
        <end position="281"/>
    </location>
</feature>
<evidence type="ECO:0000256" key="6">
    <source>
        <dbReference type="ARBA" id="ARBA00023040"/>
    </source>
</evidence>
<dbReference type="CDD" id="cd15227">
    <property type="entry name" value="7tmA_OR14-like"/>
    <property type="match status" value="1"/>
</dbReference>
<feature type="transmembrane region" description="Helical" evidence="11">
    <location>
        <begin position="165"/>
        <end position="193"/>
    </location>
</feature>
<dbReference type="PROSITE" id="PS50262">
    <property type="entry name" value="G_PROTEIN_RECEP_F1_2"/>
    <property type="match status" value="1"/>
</dbReference>
<keyword evidence="4 11" id="KW-0552">Olfaction</keyword>
<dbReference type="PRINTS" id="PR00245">
    <property type="entry name" value="OLFACTORYR"/>
</dbReference>
<evidence type="ECO:0000259" key="13">
    <source>
        <dbReference type="PROSITE" id="PS50262"/>
    </source>
</evidence>
<dbReference type="InterPro" id="IPR050516">
    <property type="entry name" value="Olfactory_GPCR"/>
</dbReference>
<feature type="transmembrane region" description="Helical" evidence="11">
    <location>
        <begin position="240"/>
        <end position="260"/>
    </location>
</feature>
<keyword evidence="11" id="KW-0716">Sensory transduction</keyword>
<dbReference type="GeneID" id="136994112"/>
<dbReference type="Pfam" id="PF13853">
    <property type="entry name" value="7tm_4"/>
    <property type="match status" value="1"/>
</dbReference>
<evidence type="ECO:0000256" key="1">
    <source>
        <dbReference type="ARBA" id="ARBA00004651"/>
    </source>
</evidence>
<keyword evidence="12" id="KW-0732">Signal</keyword>
<feature type="signal peptide" evidence="12">
    <location>
        <begin position="1"/>
        <end position="18"/>
    </location>
</feature>
<dbReference type="InterPro" id="IPR000725">
    <property type="entry name" value="Olfact_rcpt"/>
</dbReference>
<evidence type="ECO:0000256" key="9">
    <source>
        <dbReference type="ARBA" id="ARBA00023224"/>
    </source>
</evidence>
<dbReference type="InterPro" id="IPR000276">
    <property type="entry name" value="GPCR_Rhodpsn"/>
</dbReference>
<feature type="transmembrane region" description="Helical" evidence="11">
    <location>
        <begin position="59"/>
        <end position="76"/>
    </location>
</feature>
<keyword evidence="9 10" id="KW-0807">Transducer</keyword>
<keyword evidence="2 11" id="KW-1003">Cell membrane</keyword>
<feature type="transmembrane region" description="Helical" evidence="11">
    <location>
        <begin position="205"/>
        <end position="228"/>
    </location>
</feature>
<comment type="subcellular location">
    <subcellularLocation>
        <location evidence="1 11">Cell membrane</location>
        <topology evidence="1 11">Multi-pass membrane protein</topology>
    </subcellularLocation>
</comment>
<evidence type="ECO:0000256" key="2">
    <source>
        <dbReference type="ARBA" id="ARBA00022475"/>
    </source>
</evidence>
<feature type="domain" description="G-protein coupled receptors family 1 profile" evidence="13">
    <location>
        <begin position="9"/>
        <end position="258"/>
    </location>
</feature>
<proteinExistence type="inferred from homology"/>
<evidence type="ECO:0000256" key="3">
    <source>
        <dbReference type="ARBA" id="ARBA00022692"/>
    </source>
</evidence>
<evidence type="ECO:0000256" key="8">
    <source>
        <dbReference type="ARBA" id="ARBA00023170"/>
    </source>
</evidence>
<dbReference type="PRINTS" id="PR00237">
    <property type="entry name" value="GPCRRHODOPSN"/>
</dbReference>
<comment type="similarity">
    <text evidence="10">Belongs to the G-protein coupled receptor 1 family.</text>
</comment>
<evidence type="ECO:0000256" key="7">
    <source>
        <dbReference type="ARBA" id="ARBA00023136"/>
    </source>
</evidence>
<accession>A0ABM4FNE5</accession>
<dbReference type="Proteomes" id="UP001652627">
    <property type="component" value="Chromosome 24"/>
</dbReference>
<keyword evidence="7 11" id="KW-0472">Membrane</keyword>
<organism evidence="14 15">
    <name type="scientific">Apteryx mantelli</name>
    <name type="common">North Island brown kiwi</name>
    <dbReference type="NCBI Taxonomy" id="2696672"/>
    <lineage>
        <taxon>Eukaryota</taxon>
        <taxon>Metazoa</taxon>
        <taxon>Chordata</taxon>
        <taxon>Craniata</taxon>
        <taxon>Vertebrata</taxon>
        <taxon>Euteleostomi</taxon>
        <taxon>Archelosauria</taxon>
        <taxon>Archosauria</taxon>
        <taxon>Dinosauria</taxon>
        <taxon>Saurischia</taxon>
        <taxon>Theropoda</taxon>
        <taxon>Coelurosauria</taxon>
        <taxon>Aves</taxon>
        <taxon>Palaeognathae</taxon>
        <taxon>Apterygiformes</taxon>
        <taxon>Apterygidae</taxon>
        <taxon>Apteryx</taxon>
    </lineage>
</organism>